<keyword evidence="1" id="KW-0732">Signal</keyword>
<proteinExistence type="predicted"/>
<dbReference type="Proteomes" id="UP000441208">
    <property type="component" value="Unassembled WGS sequence"/>
</dbReference>
<evidence type="ECO:0000313" key="11">
    <source>
        <dbReference type="Proteomes" id="UP000440367"/>
    </source>
</evidence>
<dbReference type="EMBL" id="QXFX01007037">
    <property type="protein sequence ID" value="KAE9057472.1"/>
    <property type="molecule type" value="Genomic_DNA"/>
</dbReference>
<protein>
    <recommendedName>
        <fullName evidence="14">Secreted protein</fullName>
    </recommendedName>
</protein>
<evidence type="ECO:0000313" key="13">
    <source>
        <dbReference type="Proteomes" id="UP000488956"/>
    </source>
</evidence>
<sequence length="93" mass="9799">MPRRCFALGGLLRRCCVTMVALSPITCSGQNFFRAQAVSPVNRPICAASKVVVAFPAYDMCPIHTTPGAVSSLPMLTTVAPQPPDPGFVVVPP</sequence>
<organism evidence="2 8">
    <name type="scientific">Phytophthora fragariae</name>
    <dbReference type="NCBI Taxonomy" id="53985"/>
    <lineage>
        <taxon>Eukaryota</taxon>
        <taxon>Sar</taxon>
        <taxon>Stramenopiles</taxon>
        <taxon>Oomycota</taxon>
        <taxon>Peronosporomycetes</taxon>
        <taxon>Peronosporales</taxon>
        <taxon>Peronosporaceae</taxon>
        <taxon>Phytophthora</taxon>
    </lineage>
</organism>
<evidence type="ECO:0000256" key="1">
    <source>
        <dbReference type="SAM" id="SignalP"/>
    </source>
</evidence>
<dbReference type="EMBL" id="QXGB01006811">
    <property type="protein sequence ID" value="KAE9160164.1"/>
    <property type="molecule type" value="Genomic_DNA"/>
</dbReference>
<evidence type="ECO:0000313" key="8">
    <source>
        <dbReference type="Proteomes" id="UP000429523"/>
    </source>
</evidence>
<evidence type="ECO:0000313" key="10">
    <source>
        <dbReference type="Proteomes" id="UP000437068"/>
    </source>
</evidence>
<dbReference type="Proteomes" id="UP000433483">
    <property type="component" value="Unassembled WGS sequence"/>
</dbReference>
<comment type="caution">
    <text evidence="2">The sequence shown here is derived from an EMBL/GenBank/DDBJ whole genome shotgun (WGS) entry which is preliminary data.</text>
</comment>
<dbReference type="Proteomes" id="UP000440367">
    <property type="component" value="Unassembled WGS sequence"/>
</dbReference>
<evidence type="ECO:0008006" key="14">
    <source>
        <dbReference type="Google" id="ProtNLM"/>
    </source>
</evidence>
<accession>A0A6A3DE89</accession>
<feature type="signal peptide" evidence="1">
    <location>
        <begin position="1"/>
        <end position="29"/>
    </location>
</feature>
<dbReference type="EMBL" id="QXGD01006321">
    <property type="protein sequence ID" value="KAE9163407.1"/>
    <property type="molecule type" value="Genomic_DNA"/>
</dbReference>
<evidence type="ECO:0000313" key="2">
    <source>
        <dbReference type="EMBL" id="KAE8920002.1"/>
    </source>
</evidence>
<dbReference type="AlphaFoldDB" id="A0A6A3DE89"/>
<evidence type="ECO:0000313" key="12">
    <source>
        <dbReference type="Proteomes" id="UP000441208"/>
    </source>
</evidence>
<dbReference type="Proteomes" id="UP000488956">
    <property type="component" value="Unassembled WGS sequence"/>
</dbReference>
<evidence type="ECO:0000313" key="4">
    <source>
        <dbReference type="EMBL" id="KAE9058338.1"/>
    </source>
</evidence>
<dbReference type="EMBL" id="QXGF01004294">
    <property type="protein sequence ID" value="KAE8920002.1"/>
    <property type="molecule type" value="Genomic_DNA"/>
</dbReference>
<dbReference type="Proteomes" id="UP000429523">
    <property type="component" value="Unassembled WGS sequence"/>
</dbReference>
<evidence type="ECO:0000313" key="6">
    <source>
        <dbReference type="EMBL" id="KAE9163407.1"/>
    </source>
</evidence>
<evidence type="ECO:0000313" key="9">
    <source>
        <dbReference type="Proteomes" id="UP000433483"/>
    </source>
</evidence>
<dbReference type="EMBL" id="QXGE01007215">
    <property type="protein sequence ID" value="KAE9263770.1"/>
    <property type="molecule type" value="Genomic_DNA"/>
</dbReference>
<dbReference type="OrthoDB" id="10274812at2759"/>
<evidence type="ECO:0000313" key="5">
    <source>
        <dbReference type="EMBL" id="KAE9160164.1"/>
    </source>
</evidence>
<keyword evidence="9" id="KW-1185">Reference proteome</keyword>
<name>A0A6A3DE89_9STRA</name>
<dbReference type="Proteomes" id="UP000437068">
    <property type="component" value="Unassembled WGS sequence"/>
</dbReference>
<feature type="chain" id="PRO_5036379287" description="Secreted protein" evidence="1">
    <location>
        <begin position="30"/>
        <end position="93"/>
    </location>
</feature>
<dbReference type="EMBL" id="QXFZ01006604">
    <property type="protein sequence ID" value="KAE9058338.1"/>
    <property type="molecule type" value="Genomic_DNA"/>
</dbReference>
<evidence type="ECO:0000313" key="7">
    <source>
        <dbReference type="EMBL" id="KAE9263770.1"/>
    </source>
</evidence>
<gene>
    <name evidence="7" type="ORF">PF001_g31552</name>
    <name evidence="6" type="ORF">PF002_g31871</name>
    <name evidence="5" type="ORF">PF005_g31756</name>
    <name evidence="4" type="ORF">PF007_g31337</name>
    <name evidence="2" type="ORF">PF009_g29698</name>
    <name evidence="3" type="ORF">PF010_g31367</name>
</gene>
<reference evidence="8 9" key="1">
    <citation type="submission" date="2018-08" db="EMBL/GenBank/DDBJ databases">
        <title>Genomic investigation of the strawberry pathogen Phytophthora fragariae indicates pathogenicity is determined by transcriptional variation in three key races.</title>
        <authorList>
            <person name="Adams T.M."/>
            <person name="Armitage A.D."/>
            <person name="Sobczyk M.K."/>
            <person name="Bates H.J."/>
            <person name="Dunwell J.M."/>
            <person name="Nellist C.F."/>
            <person name="Harrison R.J."/>
        </authorList>
    </citation>
    <scope>NUCLEOTIDE SEQUENCE [LARGE SCALE GENOMIC DNA]</scope>
    <source>
        <strain evidence="7 10">A4</strain>
        <strain evidence="6 11">BC-1</strain>
        <strain evidence="5 9">NOV-27</strain>
        <strain evidence="4 12">NOV-71</strain>
        <strain evidence="2 8">NOV-9</strain>
        <strain evidence="3 13">ONT-3</strain>
    </source>
</reference>
<evidence type="ECO:0000313" key="3">
    <source>
        <dbReference type="EMBL" id="KAE9057472.1"/>
    </source>
</evidence>